<accession>X5DN48</accession>
<dbReference type="KEGG" id="cgy:CGLY_10615"/>
<dbReference type="EMBL" id="CP006842">
    <property type="protein sequence ID" value="AHW64568.1"/>
    <property type="molecule type" value="Genomic_DNA"/>
</dbReference>
<evidence type="ECO:0000313" key="3">
    <source>
        <dbReference type="Proteomes" id="UP000023703"/>
    </source>
</evidence>
<organism evidence="2 3">
    <name type="scientific">Corynebacterium glyciniphilum AJ 3170</name>
    <dbReference type="NCBI Taxonomy" id="1404245"/>
    <lineage>
        <taxon>Bacteria</taxon>
        <taxon>Bacillati</taxon>
        <taxon>Actinomycetota</taxon>
        <taxon>Actinomycetes</taxon>
        <taxon>Mycobacteriales</taxon>
        <taxon>Corynebacteriaceae</taxon>
        <taxon>Corynebacterium</taxon>
    </lineage>
</organism>
<keyword evidence="1" id="KW-0472">Membrane</keyword>
<keyword evidence="1" id="KW-0812">Transmembrane</keyword>
<dbReference type="AlphaFoldDB" id="X5DN48"/>
<gene>
    <name evidence="2" type="ORF">CGLY_10615</name>
</gene>
<dbReference type="Proteomes" id="UP000023703">
    <property type="component" value="Chromosome"/>
</dbReference>
<protein>
    <submittedName>
        <fullName evidence="2">Putative membrane protein</fullName>
    </submittedName>
</protein>
<feature type="transmembrane region" description="Helical" evidence="1">
    <location>
        <begin position="34"/>
        <end position="57"/>
    </location>
</feature>
<evidence type="ECO:0000313" key="2">
    <source>
        <dbReference type="EMBL" id="AHW64568.1"/>
    </source>
</evidence>
<dbReference type="HOGENOM" id="CLU_2552498_0_0_11"/>
<dbReference type="RefSeq" id="WP_052540045.1">
    <property type="nucleotide sequence ID" value="NZ_CP006842.1"/>
</dbReference>
<dbReference type="eggNOG" id="ENOG5031MSS">
    <property type="taxonomic scope" value="Bacteria"/>
</dbReference>
<sequence>MHLTPQHWLLAFPVLALVLTPVFPFINTPTLILGLPVMVLWVGGWAILTTVILGLLYRHEPELADEIPGEYDTDTTTTEATA</sequence>
<dbReference type="OrthoDB" id="4314184at2"/>
<dbReference type="STRING" id="1404245.CGLY_10615"/>
<keyword evidence="3" id="KW-1185">Reference proteome</keyword>
<keyword evidence="1" id="KW-1133">Transmembrane helix</keyword>
<proteinExistence type="predicted"/>
<reference evidence="2 3" key="1">
    <citation type="journal article" date="2015" name="Int. J. Syst. Evol. Microbiol.">
        <title>Revisiting Corynebacterium glyciniphilum (ex Kubota et al., 1972) sp. nov., nom. rev., isolated from putrefied banana.</title>
        <authorList>
            <person name="Al-Dilaimi A."/>
            <person name="Bednarz H."/>
            <person name="Lomker A."/>
            <person name="Niehaus K."/>
            <person name="Kalinowski J."/>
            <person name="Ruckert C."/>
        </authorList>
    </citation>
    <scope>NUCLEOTIDE SEQUENCE [LARGE SCALE GENOMIC DNA]</scope>
    <source>
        <strain evidence="2">AJ 3170</strain>
    </source>
</reference>
<evidence type="ECO:0000256" key="1">
    <source>
        <dbReference type="SAM" id="Phobius"/>
    </source>
</evidence>
<name>X5DN48_9CORY</name>